<dbReference type="Proteomes" id="UP000295334">
    <property type="component" value="Unassembled WGS sequence"/>
</dbReference>
<proteinExistence type="predicted"/>
<dbReference type="OrthoDB" id="9757947at2"/>
<sequence>MKAVLKAGIALAAGASLFLAVPLIREYRAELREEQEEKLEQDGMELAMHQRFLMTRDPLLNDVPAGRLLLAQQQRDARIATGRTAVLNWQERGPLNVGGRTRAMFVDRRDATGNTVFAGSVSGGIWKTTNFLSATPSWTPVAEKMGNLAVTCLWQSRTNGNVMIAGTGEGWFNVDAVRGAGLFRSNDGGITWSQISSTADFEYCQDVVMDNNNNIYVSLRNYSSSNRGVMRSTDNGNTWEQVVGAPVGSFTTGRAADLEVASNGDMYVTLGIMPDYTVTSVSIWRSPATNGANTGGLGTWVEITPPGIDEMNRVELAVAPSNPQRLYAIMANKTDGQVSNFYRSDNAGATWTTFAAPTGLNNGTVSQGWYNLTMDVDPSNPDIVVAGAFNVCRSTNGGSSWSTITNSGSVHVDQHIVLFSGSNRLLVGNDGGIYATNDATSVTPTFDNKTANYNVTQFYGADMHPTNPDFFIAGAQDNNTHRFNQPGLNNAAPVVGGDGGIPHISQTNPSLQIASYVFNNYYRSLNGGSTFGSLGTGINNNNGQFINPSDLDDAAGTLYAGEAANKYFVLNNLATTPTRLINTLTAMGGREVTAVRVDPSTPNTVWLGCSFGSAKPQLLKLTNANTAAPTVAVNVQVTASLANATVSNIEIDPANPNHIIVALSNYGIVSLFESTNAGTTFTAIEGDLPDMPVYWSLIVPNTMKVVDGVSQNGGVLIGTDLGVYYTTATAGGGTVWTPYANFPNTPVYMLKLRNSDRTLMAATHGRGLWTANLPAATGVSNLTATRGFIRYISSMNERLTVMPGTLTGVRRMNVEVFDNRGALVLREARNYQAVQLPLNRLPHGAYTVRITGDKGEVFVQQIVR</sequence>
<evidence type="ECO:0008006" key="3">
    <source>
        <dbReference type="Google" id="ProtNLM"/>
    </source>
</evidence>
<dbReference type="PANTHER" id="PTHR43739:SF5">
    <property type="entry name" value="EXO-ALPHA-SIALIDASE"/>
    <property type="match status" value="1"/>
</dbReference>
<organism evidence="1 2">
    <name type="scientific">Flaviaesturariibacter flavus</name>
    <dbReference type="NCBI Taxonomy" id="2502780"/>
    <lineage>
        <taxon>Bacteria</taxon>
        <taxon>Pseudomonadati</taxon>
        <taxon>Bacteroidota</taxon>
        <taxon>Chitinophagia</taxon>
        <taxon>Chitinophagales</taxon>
        <taxon>Chitinophagaceae</taxon>
        <taxon>Flaviaestuariibacter</taxon>
    </lineage>
</organism>
<reference evidence="1 2" key="1">
    <citation type="submission" date="2019-03" db="EMBL/GenBank/DDBJ databases">
        <authorList>
            <person name="Kim M.K.M."/>
        </authorList>
    </citation>
    <scope>NUCLEOTIDE SEQUENCE [LARGE SCALE GENOMIC DNA]</scope>
    <source>
        <strain evidence="1 2">17J68-12</strain>
    </source>
</reference>
<dbReference type="Gene3D" id="2.130.10.10">
    <property type="entry name" value="YVTN repeat-like/Quinoprotein amine dehydrogenase"/>
    <property type="match status" value="3"/>
</dbReference>
<dbReference type="PANTHER" id="PTHR43739">
    <property type="entry name" value="XYLOGLUCANASE (EUROFUNG)"/>
    <property type="match status" value="1"/>
</dbReference>
<gene>
    <name evidence="1" type="ORF">EPD60_09975</name>
</gene>
<accession>A0A4R1BBD6</accession>
<dbReference type="EMBL" id="SJZI01000042">
    <property type="protein sequence ID" value="TCJ14316.1"/>
    <property type="molecule type" value="Genomic_DNA"/>
</dbReference>
<keyword evidence="2" id="KW-1185">Reference proteome</keyword>
<dbReference type="SUPFAM" id="SSF110296">
    <property type="entry name" value="Oligoxyloglucan reducing end-specific cellobiohydrolase"/>
    <property type="match status" value="2"/>
</dbReference>
<protein>
    <recommendedName>
        <fullName evidence="3">T9SS type A sorting domain-containing protein</fullName>
    </recommendedName>
</protein>
<name>A0A4R1BBD6_9BACT</name>
<dbReference type="CDD" id="cd15482">
    <property type="entry name" value="Sialidase_non-viral"/>
    <property type="match status" value="1"/>
</dbReference>
<dbReference type="InterPro" id="IPR052025">
    <property type="entry name" value="Xyloglucanase_GH74"/>
</dbReference>
<dbReference type="RefSeq" id="WP_131449307.1">
    <property type="nucleotide sequence ID" value="NZ_SJZI01000042.1"/>
</dbReference>
<dbReference type="InterPro" id="IPR015943">
    <property type="entry name" value="WD40/YVTN_repeat-like_dom_sf"/>
</dbReference>
<evidence type="ECO:0000313" key="2">
    <source>
        <dbReference type="Proteomes" id="UP000295334"/>
    </source>
</evidence>
<dbReference type="GO" id="GO:0010411">
    <property type="term" value="P:xyloglucan metabolic process"/>
    <property type="evidence" value="ECO:0007669"/>
    <property type="project" value="TreeGrafter"/>
</dbReference>
<comment type="caution">
    <text evidence="1">The sequence shown here is derived from an EMBL/GenBank/DDBJ whole genome shotgun (WGS) entry which is preliminary data.</text>
</comment>
<dbReference type="AlphaFoldDB" id="A0A4R1BBD6"/>
<evidence type="ECO:0000313" key="1">
    <source>
        <dbReference type="EMBL" id="TCJ14316.1"/>
    </source>
</evidence>